<protein>
    <submittedName>
        <fullName evidence="1">Uncharacterized protein</fullName>
    </submittedName>
</protein>
<accession>A0A8S3QLL4</accession>
<dbReference type="AlphaFoldDB" id="A0A8S3QLL4"/>
<keyword evidence="2" id="KW-1185">Reference proteome</keyword>
<comment type="caution">
    <text evidence="1">The sequence shown here is derived from an EMBL/GenBank/DDBJ whole genome shotgun (WGS) entry which is preliminary data.</text>
</comment>
<proteinExistence type="predicted"/>
<evidence type="ECO:0000313" key="1">
    <source>
        <dbReference type="EMBL" id="CAG2196389.1"/>
    </source>
</evidence>
<reference evidence="1" key="1">
    <citation type="submission" date="2021-03" db="EMBL/GenBank/DDBJ databases">
        <authorList>
            <person name="Bekaert M."/>
        </authorList>
    </citation>
    <scope>NUCLEOTIDE SEQUENCE</scope>
</reference>
<sequence length="209" mass="23844">MAEERINSAVGIGLSAINRAFSNNNLPTRLNGVTAETIYKRTVSVFTRNREQTGQIYKEYLPNESNEFIYEAVAVSPEVNTHDTEDTYTVIHREDLVMPENTELSNVDIQMCDVDLLRDLTTAVTLQIKSLSQHSNFQYNMRYINEVLFKHPERKRQEQVKFISTEFGLFHCQGFSNYCGLCCLNNALGITDVRAAISVEEMDTISDQI</sequence>
<evidence type="ECO:0000313" key="2">
    <source>
        <dbReference type="Proteomes" id="UP000683360"/>
    </source>
</evidence>
<dbReference type="Proteomes" id="UP000683360">
    <property type="component" value="Unassembled WGS sequence"/>
</dbReference>
<organism evidence="1 2">
    <name type="scientific">Mytilus edulis</name>
    <name type="common">Blue mussel</name>
    <dbReference type="NCBI Taxonomy" id="6550"/>
    <lineage>
        <taxon>Eukaryota</taxon>
        <taxon>Metazoa</taxon>
        <taxon>Spiralia</taxon>
        <taxon>Lophotrochozoa</taxon>
        <taxon>Mollusca</taxon>
        <taxon>Bivalvia</taxon>
        <taxon>Autobranchia</taxon>
        <taxon>Pteriomorphia</taxon>
        <taxon>Mytilida</taxon>
        <taxon>Mytiloidea</taxon>
        <taxon>Mytilidae</taxon>
        <taxon>Mytilinae</taxon>
        <taxon>Mytilus</taxon>
    </lineage>
</organism>
<dbReference type="EMBL" id="CAJPWZ010000556">
    <property type="protein sequence ID" value="CAG2196389.1"/>
    <property type="molecule type" value="Genomic_DNA"/>
</dbReference>
<name>A0A8S3QLL4_MYTED</name>
<gene>
    <name evidence="1" type="ORF">MEDL_11265</name>
</gene>